<dbReference type="Proteomes" id="UP000271003">
    <property type="component" value="Chromosome"/>
</dbReference>
<evidence type="ECO:0000256" key="1">
    <source>
        <dbReference type="ARBA" id="ARBA00001974"/>
    </source>
</evidence>
<evidence type="ECO:0000256" key="3">
    <source>
        <dbReference type="ARBA" id="ARBA00022827"/>
    </source>
</evidence>
<feature type="chain" id="PRO_5022247682" evidence="5">
    <location>
        <begin position="28"/>
        <end position="500"/>
    </location>
</feature>
<dbReference type="PANTHER" id="PTHR43400:SF7">
    <property type="entry name" value="FAD-DEPENDENT OXIDOREDUCTASE 2 FAD BINDING DOMAIN-CONTAINING PROTEIN"/>
    <property type="match status" value="1"/>
</dbReference>
<accession>A0A2Z6IGC9</accession>
<keyword evidence="4 5" id="KW-0560">Oxidoreductase</keyword>
<dbReference type="Pfam" id="PF00890">
    <property type="entry name" value="FAD_binding_2"/>
    <property type="match status" value="1"/>
</dbReference>
<dbReference type="InterPro" id="IPR010960">
    <property type="entry name" value="Flavocytochrome_c"/>
</dbReference>
<reference evidence="7 8" key="1">
    <citation type="journal article" date="2018" name="Int. J. Syst. Evol. Microbiol.">
        <title>Mesosutterella multiformis gen. nov., sp. nov., a member of the family Sutterellaceae and Sutterella megalosphaeroides sp. nov., isolated from human faeces.</title>
        <authorList>
            <person name="Sakamoto M."/>
            <person name="Ikeyama N."/>
            <person name="Kunihiro T."/>
            <person name="Iino T."/>
            <person name="Yuki M."/>
            <person name="Ohkuma M."/>
        </authorList>
    </citation>
    <scope>NUCLEOTIDE SEQUENCE [LARGE SCALE GENOMIC DNA]</scope>
    <source>
        <strain evidence="7 8">6FBBBH3</strain>
    </source>
</reference>
<feature type="domain" description="FAD-dependent oxidoreductase 2 FAD-binding" evidence="6">
    <location>
        <begin position="41"/>
        <end position="477"/>
    </location>
</feature>
<dbReference type="PANTHER" id="PTHR43400">
    <property type="entry name" value="FUMARATE REDUCTASE"/>
    <property type="match status" value="1"/>
</dbReference>
<dbReference type="EMBL" id="AP018786">
    <property type="protein sequence ID" value="BBF23796.1"/>
    <property type="molecule type" value="Genomic_DNA"/>
</dbReference>
<keyword evidence="2 5" id="KW-0285">Flavoprotein</keyword>
<evidence type="ECO:0000256" key="5">
    <source>
        <dbReference type="RuleBase" id="RU366062"/>
    </source>
</evidence>
<organism evidence="7 8">
    <name type="scientific">Sutterella megalosphaeroides</name>
    <dbReference type="NCBI Taxonomy" id="2494234"/>
    <lineage>
        <taxon>Bacteria</taxon>
        <taxon>Pseudomonadati</taxon>
        <taxon>Pseudomonadota</taxon>
        <taxon>Betaproteobacteria</taxon>
        <taxon>Burkholderiales</taxon>
        <taxon>Sutterellaceae</taxon>
        <taxon>Sutterella</taxon>
    </lineage>
</organism>
<name>A0A2Z6IGC9_9BURK</name>
<evidence type="ECO:0000313" key="8">
    <source>
        <dbReference type="Proteomes" id="UP000271003"/>
    </source>
</evidence>
<feature type="signal peptide" evidence="5">
    <location>
        <begin position="1"/>
        <end position="27"/>
    </location>
</feature>
<comment type="cofactor">
    <cofactor evidence="1">
        <name>FAD</name>
        <dbReference type="ChEBI" id="CHEBI:57692"/>
    </cofactor>
</comment>
<dbReference type="SUPFAM" id="SSF56425">
    <property type="entry name" value="Succinate dehydrogenase/fumarate reductase flavoprotein, catalytic domain"/>
    <property type="match status" value="1"/>
</dbReference>
<dbReference type="InterPro" id="IPR050315">
    <property type="entry name" value="FAD-oxidoreductase_2"/>
</dbReference>
<dbReference type="GO" id="GO:0016491">
    <property type="term" value="F:oxidoreductase activity"/>
    <property type="evidence" value="ECO:0007669"/>
    <property type="project" value="UniProtKB-KW"/>
</dbReference>
<sequence>MSDMPRRRFLAGAGAALAGLGINFAHAGVARADQHWDETFDVIIVGAGLAGLTAACAALDEGAKTVLLEKMSVSGGTGNYSNGTFSVVGSPQQAAAGIKDDWKILMEDNMREGGGWCRPELARHVAEQSHASYEFAIAHGATFEDYLIPFPGHSVKRLLQPTKNCEVGFLQPFRRYVKEHGGEIRTRVRVDEILFNDAGEVVGVKARTNYRFDPSLESDDLENKTGTVKYYRALRGIVCATGGWAHDKVFLEQECPQFAQTFSTQHIGSTASGYRLLANAGARMIQTAFYRAAFPEANNMGKGVIVDVTTGKRYISETKDRRTQFEAANIQMLKTGRIPVSILDKEAYEHVVNMPHFQVNRAAGWVTEHPSIEDVAKHYEIPLEPLKETIARYNADVEKGVDTEFGSDLEKKFKNPIDHAPYYVCWVRPDLNANTGGALITPKAEVVGLNTNKPIPGLYAAGKATGGVHGYSRLLGAAIADCVVFGMTAGREVARRKPAA</sequence>
<protein>
    <submittedName>
        <fullName evidence="7">Flavocytochrome c</fullName>
    </submittedName>
</protein>
<dbReference type="NCBIfam" id="TIGR01813">
    <property type="entry name" value="flavo_cyto_c"/>
    <property type="match status" value="1"/>
</dbReference>
<evidence type="ECO:0000256" key="4">
    <source>
        <dbReference type="ARBA" id="ARBA00023002"/>
    </source>
</evidence>
<dbReference type="KEGG" id="sutt:SUTMEG_16870"/>
<dbReference type="InterPro" id="IPR027477">
    <property type="entry name" value="Succ_DH/fumarate_Rdtase_cat_sf"/>
</dbReference>
<evidence type="ECO:0000259" key="6">
    <source>
        <dbReference type="Pfam" id="PF00890"/>
    </source>
</evidence>
<dbReference type="SUPFAM" id="SSF51905">
    <property type="entry name" value="FAD/NAD(P)-binding domain"/>
    <property type="match status" value="1"/>
</dbReference>
<keyword evidence="5" id="KW-0732">Signal</keyword>
<dbReference type="OrthoDB" id="9813348at2"/>
<dbReference type="AlphaFoldDB" id="A0A2Z6IGC9"/>
<keyword evidence="3 5" id="KW-0274">FAD</keyword>
<proteinExistence type="inferred from homology"/>
<dbReference type="RefSeq" id="WP_123957689.1">
    <property type="nucleotide sequence ID" value="NZ_AP018786.1"/>
</dbReference>
<evidence type="ECO:0000256" key="2">
    <source>
        <dbReference type="ARBA" id="ARBA00022630"/>
    </source>
</evidence>
<dbReference type="InterPro" id="IPR003953">
    <property type="entry name" value="FAD-dep_OxRdtase_2_FAD-bd"/>
</dbReference>
<dbReference type="InterPro" id="IPR006311">
    <property type="entry name" value="TAT_signal"/>
</dbReference>
<evidence type="ECO:0000313" key="7">
    <source>
        <dbReference type="EMBL" id="BBF23796.1"/>
    </source>
</evidence>
<dbReference type="InterPro" id="IPR036188">
    <property type="entry name" value="FAD/NAD-bd_sf"/>
</dbReference>
<keyword evidence="8" id="KW-1185">Reference proteome</keyword>
<gene>
    <name evidence="7" type="ORF">SUTMEG_16870</name>
</gene>
<dbReference type="Gene3D" id="3.50.50.60">
    <property type="entry name" value="FAD/NAD(P)-binding domain"/>
    <property type="match status" value="1"/>
</dbReference>
<dbReference type="GO" id="GO:0010181">
    <property type="term" value="F:FMN binding"/>
    <property type="evidence" value="ECO:0007669"/>
    <property type="project" value="InterPro"/>
</dbReference>
<dbReference type="Gene3D" id="3.90.700.10">
    <property type="entry name" value="Succinate dehydrogenase/fumarate reductase flavoprotein, catalytic domain"/>
    <property type="match status" value="1"/>
</dbReference>
<dbReference type="PROSITE" id="PS51318">
    <property type="entry name" value="TAT"/>
    <property type="match status" value="1"/>
</dbReference>
<comment type="similarity">
    <text evidence="5">Belongs to the FAD-dependent oxidoreductase 2 family. FRD/SDH subfamily.</text>
</comment>